<dbReference type="InterPro" id="IPR040026">
    <property type="entry name" value="FliD"/>
</dbReference>
<proteinExistence type="predicted"/>
<keyword evidence="2" id="KW-0969">Cilium</keyword>
<organism evidence="2 3">
    <name type="scientific">Paenibacillus solisilvae</name>
    <dbReference type="NCBI Taxonomy" id="2486751"/>
    <lineage>
        <taxon>Bacteria</taxon>
        <taxon>Bacillati</taxon>
        <taxon>Bacillota</taxon>
        <taxon>Bacilli</taxon>
        <taxon>Bacillales</taxon>
        <taxon>Paenibacillaceae</taxon>
        <taxon>Paenibacillus</taxon>
    </lineage>
</organism>
<evidence type="ECO:0000313" key="2">
    <source>
        <dbReference type="EMBL" id="MFC5653072.1"/>
    </source>
</evidence>
<evidence type="ECO:0000259" key="1">
    <source>
        <dbReference type="Pfam" id="PF07195"/>
    </source>
</evidence>
<dbReference type="RefSeq" id="WP_379191764.1">
    <property type="nucleotide sequence ID" value="NZ_JBHSOW010000115.1"/>
</dbReference>
<dbReference type="PANTHER" id="PTHR30288">
    <property type="entry name" value="FLAGELLAR CAP/ASSEMBLY PROTEIN FLID"/>
    <property type="match status" value="1"/>
</dbReference>
<evidence type="ECO:0000313" key="3">
    <source>
        <dbReference type="Proteomes" id="UP001596047"/>
    </source>
</evidence>
<dbReference type="Pfam" id="PF07195">
    <property type="entry name" value="FliD_C"/>
    <property type="match status" value="1"/>
</dbReference>
<dbReference type="PANTHER" id="PTHR30288:SF0">
    <property type="entry name" value="FLAGELLAR HOOK-ASSOCIATED PROTEIN 2"/>
    <property type="match status" value="1"/>
</dbReference>
<protein>
    <submittedName>
        <fullName evidence="2">Flagellar filament capping protein FliD</fullName>
    </submittedName>
</protein>
<dbReference type="InterPro" id="IPR010809">
    <property type="entry name" value="FliD_C"/>
</dbReference>
<accession>A0ABW0W6Z6</accession>
<comment type="caution">
    <text evidence="2">The sequence shown here is derived from an EMBL/GenBank/DDBJ whole genome shotgun (WGS) entry which is preliminary data.</text>
</comment>
<keyword evidence="3" id="KW-1185">Reference proteome</keyword>
<sequence length="261" mass="28535">MTLNAPSGGSATTLNVVANTDKIVDTIKSFISDYNSLLDTVNGKLNEERYRKYAPLTDEQRSAMKDDEIKLWEDKAKSGLLHNDSTLSQAVNNIRLASVTSVKIDGADVNLSALGIRTGEWTSLGKLAIVDEGKLRAAIESNPDQVVKFFTQQTTEADPKLKVLPTNPDNGLFNRLSNSIMAALDGMTEKAGTSKYSTDPNAAFAPTSLLGTQLRDIDIRMSDLSDRLTSIETNYYRKFTAMETAMNRYNSQSSSLFGASQ</sequence>
<gene>
    <name evidence="2" type="primary">fliD</name>
    <name evidence="2" type="ORF">ACFPYJ_28975</name>
</gene>
<dbReference type="Proteomes" id="UP001596047">
    <property type="component" value="Unassembled WGS sequence"/>
</dbReference>
<keyword evidence="2" id="KW-0282">Flagellum</keyword>
<dbReference type="EMBL" id="JBHSOW010000115">
    <property type="protein sequence ID" value="MFC5653072.1"/>
    <property type="molecule type" value="Genomic_DNA"/>
</dbReference>
<name>A0ABW0W6Z6_9BACL</name>
<reference evidence="3" key="1">
    <citation type="journal article" date="2019" name="Int. J. Syst. Evol. Microbiol.">
        <title>The Global Catalogue of Microorganisms (GCM) 10K type strain sequencing project: providing services to taxonomists for standard genome sequencing and annotation.</title>
        <authorList>
            <consortium name="The Broad Institute Genomics Platform"/>
            <consortium name="The Broad Institute Genome Sequencing Center for Infectious Disease"/>
            <person name="Wu L."/>
            <person name="Ma J."/>
        </authorList>
    </citation>
    <scope>NUCLEOTIDE SEQUENCE [LARGE SCALE GENOMIC DNA]</scope>
    <source>
        <strain evidence="3">CGMCC 1.3240</strain>
    </source>
</reference>
<keyword evidence="2" id="KW-0966">Cell projection</keyword>
<feature type="domain" description="Flagellar hook-associated protein 2 C-terminal" evidence="1">
    <location>
        <begin position="2"/>
        <end position="251"/>
    </location>
</feature>